<dbReference type="EMBL" id="LSRL02000143">
    <property type="protein sequence ID" value="TDG43599.1"/>
    <property type="molecule type" value="Genomic_DNA"/>
</dbReference>
<feature type="compositionally biased region" description="Low complexity" evidence="1">
    <location>
        <begin position="24"/>
        <end position="42"/>
    </location>
</feature>
<accession>A0A484B4M5</accession>
<gene>
    <name evidence="2" type="ORF">AWZ03_009995</name>
</gene>
<organism evidence="2 3">
    <name type="scientific">Drosophila navojoa</name>
    <name type="common">Fruit fly</name>
    <dbReference type="NCBI Taxonomy" id="7232"/>
    <lineage>
        <taxon>Eukaryota</taxon>
        <taxon>Metazoa</taxon>
        <taxon>Ecdysozoa</taxon>
        <taxon>Arthropoda</taxon>
        <taxon>Hexapoda</taxon>
        <taxon>Insecta</taxon>
        <taxon>Pterygota</taxon>
        <taxon>Neoptera</taxon>
        <taxon>Endopterygota</taxon>
        <taxon>Diptera</taxon>
        <taxon>Brachycera</taxon>
        <taxon>Muscomorpha</taxon>
        <taxon>Ephydroidea</taxon>
        <taxon>Drosophilidae</taxon>
        <taxon>Drosophila</taxon>
    </lineage>
</organism>
<dbReference type="AlphaFoldDB" id="A0A484B4M5"/>
<feature type="region of interest" description="Disordered" evidence="1">
    <location>
        <begin position="1"/>
        <end position="48"/>
    </location>
</feature>
<dbReference type="Proteomes" id="UP000295192">
    <property type="component" value="Unassembled WGS sequence"/>
</dbReference>
<proteinExistence type="predicted"/>
<evidence type="ECO:0000256" key="1">
    <source>
        <dbReference type="SAM" id="MobiDB-lite"/>
    </source>
</evidence>
<keyword evidence="3" id="KW-1185">Reference proteome</keyword>
<comment type="caution">
    <text evidence="2">The sequence shown here is derived from an EMBL/GenBank/DDBJ whole genome shotgun (WGS) entry which is preliminary data.</text>
</comment>
<evidence type="ECO:0000313" key="3">
    <source>
        <dbReference type="Proteomes" id="UP000295192"/>
    </source>
</evidence>
<sequence length="73" mass="8422">MRTECDEQRSGTANPGHKHSLNYQQQHQHQHQQQQQSQPQRQALSKMDADYEIYKNAFTVPTRRAAQITSAAS</sequence>
<evidence type="ECO:0000313" key="2">
    <source>
        <dbReference type="EMBL" id="TDG43599.1"/>
    </source>
</evidence>
<reference evidence="2 3" key="1">
    <citation type="journal article" date="2019" name="J. Hered.">
        <title>An Improved Genome Assembly for Drosophila navojoa, the Basal Species in the mojavensis Cluster.</title>
        <authorList>
            <person name="Vanderlinde T."/>
            <person name="Dupim E.G."/>
            <person name="Nazario-Yepiz N.O."/>
            <person name="Carvalho A.B."/>
        </authorList>
    </citation>
    <scope>NUCLEOTIDE SEQUENCE [LARGE SCALE GENOMIC DNA]</scope>
    <source>
        <strain evidence="2">Navoj_Jal97</strain>
        <tissue evidence="2">Whole organism</tissue>
    </source>
</reference>
<name>A0A484B4M5_DRONA</name>
<protein>
    <submittedName>
        <fullName evidence="2">Uncharacterized protein</fullName>
    </submittedName>
</protein>